<dbReference type="InParanoid" id="A0A061G1V4"/>
<dbReference type="EMBL" id="CM001881">
    <property type="protein sequence ID" value="EOY23147.1"/>
    <property type="molecule type" value="Genomic_DNA"/>
</dbReference>
<evidence type="ECO:0000256" key="13">
    <source>
        <dbReference type="SAM" id="Phobius"/>
    </source>
</evidence>
<dbReference type="eggNOG" id="ENOG502QVGN">
    <property type="taxonomic scope" value="Eukaryota"/>
</dbReference>
<accession>A0A061G1V4</accession>
<gene>
    <name evidence="15" type="ORF">TCM_015135</name>
</gene>
<dbReference type="SUPFAM" id="SSF56176">
    <property type="entry name" value="FAD-binding/transporter-associated domain-like"/>
    <property type="match status" value="2"/>
</dbReference>
<evidence type="ECO:0000256" key="5">
    <source>
        <dbReference type="ARBA" id="ARBA00022525"/>
    </source>
</evidence>
<evidence type="ECO:0000256" key="7">
    <source>
        <dbReference type="ARBA" id="ARBA00022729"/>
    </source>
</evidence>
<evidence type="ECO:0000259" key="14">
    <source>
        <dbReference type="PROSITE" id="PS51387"/>
    </source>
</evidence>
<keyword evidence="13" id="KW-0472">Membrane</keyword>
<dbReference type="FunCoup" id="A0A061G1V4">
    <property type="interactions" value="56"/>
</dbReference>
<proteinExistence type="inferred from homology"/>
<dbReference type="PANTHER" id="PTHR32448">
    <property type="entry name" value="OS08G0158400 PROTEIN"/>
    <property type="match status" value="1"/>
</dbReference>
<keyword evidence="12" id="KW-0325">Glycoprotein</keyword>
<dbReference type="Pfam" id="PF08031">
    <property type="entry name" value="BBE"/>
    <property type="match status" value="1"/>
</dbReference>
<dbReference type="InterPro" id="IPR016167">
    <property type="entry name" value="FAD-bd_PCMH_sub1"/>
</dbReference>
<keyword evidence="9" id="KW-0274">FAD</keyword>
<name>A0A061G1V4_THECC</name>
<keyword evidence="16" id="KW-1185">Reference proteome</keyword>
<protein>
    <submittedName>
        <fullName evidence="15">FAD-binding Berberine family protein</fullName>
    </submittedName>
</protein>
<keyword evidence="6" id="KW-0285">Flavoprotein</keyword>
<dbReference type="InterPro" id="IPR016166">
    <property type="entry name" value="FAD-bd_PCMH"/>
</dbReference>
<comment type="similarity">
    <text evidence="3">Belongs to the oxygen-dependent FAD-linked oxidoreductase family.</text>
</comment>
<dbReference type="FunFam" id="3.30.43.10:FF:000004">
    <property type="entry name" value="Berberine bridge enzyme-like 15"/>
    <property type="match status" value="1"/>
</dbReference>
<evidence type="ECO:0000256" key="8">
    <source>
        <dbReference type="ARBA" id="ARBA00022741"/>
    </source>
</evidence>
<evidence type="ECO:0000313" key="15">
    <source>
        <dbReference type="EMBL" id="EOY23147.1"/>
    </source>
</evidence>
<evidence type="ECO:0000256" key="4">
    <source>
        <dbReference type="ARBA" id="ARBA00022512"/>
    </source>
</evidence>
<evidence type="ECO:0000256" key="10">
    <source>
        <dbReference type="ARBA" id="ARBA00023002"/>
    </source>
</evidence>
<keyword evidence="7" id="KW-0732">Signal</keyword>
<dbReference type="HOGENOM" id="CLU_018354_6_0_1"/>
<reference evidence="15 16" key="1">
    <citation type="journal article" date="2013" name="Genome Biol.">
        <title>The genome sequence of the most widely cultivated cacao type and its use to identify candidate genes regulating pod color.</title>
        <authorList>
            <person name="Motamayor J.C."/>
            <person name="Mockaitis K."/>
            <person name="Schmutz J."/>
            <person name="Haiminen N."/>
            <person name="Iii D.L."/>
            <person name="Cornejo O."/>
            <person name="Findley S.D."/>
            <person name="Zheng P."/>
            <person name="Utro F."/>
            <person name="Royaert S."/>
            <person name="Saski C."/>
            <person name="Jenkins J."/>
            <person name="Podicheti R."/>
            <person name="Zhao M."/>
            <person name="Scheffler B.E."/>
            <person name="Stack J.C."/>
            <person name="Feltus F.A."/>
            <person name="Mustiga G.M."/>
            <person name="Amores F."/>
            <person name="Phillips W."/>
            <person name="Marelli J.P."/>
            <person name="May G.D."/>
            <person name="Shapiro H."/>
            <person name="Ma J."/>
            <person name="Bustamante C.D."/>
            <person name="Schnell R.J."/>
            <person name="Main D."/>
            <person name="Gilbert D."/>
            <person name="Parida L."/>
            <person name="Kuhn D.N."/>
        </authorList>
    </citation>
    <scope>NUCLEOTIDE SEQUENCE [LARGE SCALE GENOMIC DNA]</scope>
    <source>
        <strain evidence="16">cv. Matina 1-6</strain>
    </source>
</reference>
<dbReference type="PROSITE" id="PS51387">
    <property type="entry name" value="FAD_PCMH"/>
    <property type="match status" value="1"/>
</dbReference>
<dbReference type="InterPro" id="IPR012951">
    <property type="entry name" value="BBE"/>
</dbReference>
<evidence type="ECO:0000256" key="1">
    <source>
        <dbReference type="ARBA" id="ARBA00001974"/>
    </source>
</evidence>
<dbReference type="InterPro" id="IPR006094">
    <property type="entry name" value="Oxid_FAD_bind_N"/>
</dbReference>
<keyword evidence="11" id="KW-1015">Disulfide bond</keyword>
<dbReference type="Gene3D" id="3.30.43.10">
    <property type="entry name" value="Uridine Diphospho-n-acetylenolpyruvylglucosamine Reductase, domain 2"/>
    <property type="match status" value="1"/>
</dbReference>
<dbReference type="AlphaFoldDB" id="A0A061G1V4"/>
<evidence type="ECO:0000256" key="9">
    <source>
        <dbReference type="ARBA" id="ARBA00022827"/>
    </source>
</evidence>
<evidence type="ECO:0000256" key="12">
    <source>
        <dbReference type="ARBA" id="ARBA00023180"/>
    </source>
</evidence>
<organism evidence="15 16">
    <name type="scientific">Theobroma cacao</name>
    <name type="common">Cacao</name>
    <name type="synonym">Cocoa</name>
    <dbReference type="NCBI Taxonomy" id="3641"/>
    <lineage>
        <taxon>Eukaryota</taxon>
        <taxon>Viridiplantae</taxon>
        <taxon>Streptophyta</taxon>
        <taxon>Embryophyta</taxon>
        <taxon>Tracheophyta</taxon>
        <taxon>Spermatophyta</taxon>
        <taxon>Magnoliopsida</taxon>
        <taxon>eudicotyledons</taxon>
        <taxon>Gunneridae</taxon>
        <taxon>Pentapetalae</taxon>
        <taxon>rosids</taxon>
        <taxon>malvids</taxon>
        <taxon>Malvales</taxon>
        <taxon>Malvaceae</taxon>
        <taxon>Byttnerioideae</taxon>
        <taxon>Theobroma</taxon>
    </lineage>
</organism>
<dbReference type="Pfam" id="PF01565">
    <property type="entry name" value="FAD_binding_4"/>
    <property type="match status" value="1"/>
</dbReference>
<keyword evidence="10" id="KW-0560">Oxidoreductase</keyword>
<dbReference type="GO" id="GO:0071949">
    <property type="term" value="F:FAD binding"/>
    <property type="evidence" value="ECO:0007669"/>
    <property type="project" value="InterPro"/>
</dbReference>
<feature type="domain" description="FAD-binding PCMH-type" evidence="14">
    <location>
        <begin position="200"/>
        <end position="374"/>
    </location>
</feature>
<dbReference type="InterPro" id="IPR016169">
    <property type="entry name" value="FAD-bd_PCMH_sub2"/>
</dbReference>
<dbReference type="Gene3D" id="3.30.465.10">
    <property type="match status" value="2"/>
</dbReference>
<feature type="transmembrane region" description="Helical" evidence="13">
    <location>
        <begin position="132"/>
        <end position="150"/>
    </location>
</feature>
<dbReference type="OMA" id="AYELFYP"/>
<dbReference type="Gramene" id="EOY23147">
    <property type="protein sequence ID" value="EOY23147"/>
    <property type="gene ID" value="TCM_015135"/>
</dbReference>
<keyword evidence="5" id="KW-0964">Secreted</keyword>
<keyword evidence="8" id="KW-0547">Nucleotide-binding</keyword>
<dbReference type="InterPro" id="IPR036318">
    <property type="entry name" value="FAD-bd_PCMH-like_sf"/>
</dbReference>
<keyword evidence="13" id="KW-1133">Transmembrane helix</keyword>
<evidence type="ECO:0000256" key="6">
    <source>
        <dbReference type="ARBA" id="ARBA00022630"/>
    </source>
</evidence>
<comment type="cofactor">
    <cofactor evidence="1">
        <name>FAD</name>
        <dbReference type="ChEBI" id="CHEBI:57692"/>
    </cofactor>
</comment>
<dbReference type="Gene3D" id="3.40.462.20">
    <property type="match status" value="1"/>
</dbReference>
<evidence type="ECO:0000313" key="16">
    <source>
        <dbReference type="Proteomes" id="UP000026915"/>
    </source>
</evidence>
<keyword evidence="4" id="KW-0134">Cell wall</keyword>
<sequence length="667" mass="75812">MMLHRFNLVQLFVNFITRLVKKNRTLVFPVRTCHSVGTGGYFNGGDYDLLFGKYDVIVDNIIDAQFIDVNGRILDRKVIREDLFWAIPGATVTVFAISKTLEQNAIKLLHRWQYIARDLPDEIFKKMKSPHFLVFSFLFAAFFSLSWATSAHTHESFLHCLSLHSEDSSFISKIIYAQNNSSYSSVLEFSMHNLRFSTPTTPKPQVIITPFYESHLQATIYCSKKHGLQVRTRSGGHDFEGISYVSKVSFVIIDLINFRSIDIDVENKVAWVQSGAILGELYYRIAKKSKTLAFPAGVCHTVGVGGYFSGGGYGLLFRKYGLAADNIIDAQFIDVNGRILDRKAMGEDLFWAIRGGGGGSFGIVIAWKLKLVPIPATVTGCIVSKTLEQNAIKLVHRWQYIAHKLPDETYSSVALRRVNSSQDGKKTVLASFRLFFLGGVDELVPLMQERFSELGLVKEDCTEMSWIESILYFGQLRNKSLDVLLDRTFQSPLISPAFKAKSDYVKEPVPEIALEGLWSKLYEEEAKSAGVLFVAYGGEMDEIPETATPFPHRAGNLYKILYAVGWQKEDNNNSQRYVSWIRRVYSYMSSFVSKSPREAYINYRDLDIGTNNKDNTSYAQASVWGHKYFKNNFDKLISVKTMIDPENFFRHEQSIPPLLSRWKKRGN</sequence>
<dbReference type="GO" id="GO:0016491">
    <property type="term" value="F:oxidoreductase activity"/>
    <property type="evidence" value="ECO:0007669"/>
    <property type="project" value="UniProtKB-KW"/>
</dbReference>
<evidence type="ECO:0000256" key="3">
    <source>
        <dbReference type="ARBA" id="ARBA00005466"/>
    </source>
</evidence>
<keyword evidence="13" id="KW-0812">Transmembrane</keyword>
<dbReference type="Proteomes" id="UP000026915">
    <property type="component" value="Chromosome 3"/>
</dbReference>
<comment type="subcellular location">
    <subcellularLocation>
        <location evidence="2">Secreted</location>
        <location evidence="2">Cell wall</location>
    </subcellularLocation>
</comment>
<evidence type="ECO:0000256" key="2">
    <source>
        <dbReference type="ARBA" id="ARBA00004191"/>
    </source>
</evidence>
<evidence type="ECO:0000256" key="11">
    <source>
        <dbReference type="ARBA" id="ARBA00023157"/>
    </source>
</evidence>